<dbReference type="GO" id="GO:0036503">
    <property type="term" value="P:ERAD pathway"/>
    <property type="evidence" value="ECO:0007669"/>
    <property type="project" value="TreeGrafter"/>
</dbReference>
<dbReference type="SMART" id="SM00671">
    <property type="entry name" value="SEL1"/>
    <property type="match status" value="2"/>
</dbReference>
<comment type="similarity">
    <text evidence="1">Belongs to the sel-1 family.</text>
</comment>
<dbReference type="EMBL" id="CAJOBJ010126507">
    <property type="protein sequence ID" value="CAF4701972.1"/>
    <property type="molecule type" value="Genomic_DNA"/>
</dbReference>
<name>A0A8S2YP66_9BILA</name>
<comment type="caution">
    <text evidence="2">The sequence shown here is derived from an EMBL/GenBank/DDBJ whole genome shotgun (WGS) entry which is preliminary data.</text>
</comment>
<sequence length="81" mass="9091">SYSEGQLMLGVMYYNGHGVRRDYNLAIKWFQAASHSGHVLGYYNLAQMHATGNGILRSCPTATDLFKIVAERGSWSNMFTE</sequence>
<dbReference type="AlphaFoldDB" id="A0A8S2YP66"/>
<evidence type="ECO:0008006" key="5">
    <source>
        <dbReference type="Google" id="ProtNLM"/>
    </source>
</evidence>
<organism evidence="2 4">
    <name type="scientific">Rotaria magnacalcarata</name>
    <dbReference type="NCBI Taxonomy" id="392030"/>
    <lineage>
        <taxon>Eukaryota</taxon>
        <taxon>Metazoa</taxon>
        <taxon>Spiralia</taxon>
        <taxon>Gnathifera</taxon>
        <taxon>Rotifera</taxon>
        <taxon>Eurotatoria</taxon>
        <taxon>Bdelloidea</taxon>
        <taxon>Philodinida</taxon>
        <taxon>Philodinidae</taxon>
        <taxon>Rotaria</taxon>
    </lineage>
</organism>
<feature type="non-terminal residue" evidence="2">
    <location>
        <position position="81"/>
    </location>
</feature>
<evidence type="ECO:0000256" key="1">
    <source>
        <dbReference type="ARBA" id="ARBA00038101"/>
    </source>
</evidence>
<dbReference type="PANTHER" id="PTHR11102">
    <property type="entry name" value="SEL-1-LIKE PROTEIN"/>
    <property type="match status" value="1"/>
</dbReference>
<dbReference type="InterPro" id="IPR050767">
    <property type="entry name" value="Sel1_AlgK"/>
</dbReference>
<dbReference type="GO" id="GO:0005789">
    <property type="term" value="C:endoplasmic reticulum membrane"/>
    <property type="evidence" value="ECO:0007669"/>
    <property type="project" value="TreeGrafter"/>
</dbReference>
<protein>
    <recommendedName>
        <fullName evidence="5">Sel1 repeat family protein</fullName>
    </recommendedName>
</protein>
<evidence type="ECO:0000313" key="2">
    <source>
        <dbReference type="EMBL" id="CAF4568697.1"/>
    </source>
</evidence>
<gene>
    <name evidence="2" type="ORF">BYL167_LOCUS38818</name>
    <name evidence="3" type="ORF">GIL414_LOCUS43103</name>
</gene>
<evidence type="ECO:0000313" key="4">
    <source>
        <dbReference type="Proteomes" id="UP000681967"/>
    </source>
</evidence>
<accession>A0A8S2YP66</accession>
<dbReference type="Proteomes" id="UP000681967">
    <property type="component" value="Unassembled WGS sequence"/>
</dbReference>
<dbReference type="SUPFAM" id="SSF81901">
    <property type="entry name" value="HCP-like"/>
    <property type="match status" value="1"/>
</dbReference>
<dbReference type="Pfam" id="PF08238">
    <property type="entry name" value="Sel1"/>
    <property type="match status" value="2"/>
</dbReference>
<reference evidence="2" key="1">
    <citation type="submission" date="2021-02" db="EMBL/GenBank/DDBJ databases">
        <authorList>
            <person name="Nowell W R."/>
        </authorList>
    </citation>
    <scope>NUCLEOTIDE SEQUENCE</scope>
</reference>
<dbReference type="PANTHER" id="PTHR11102:SF147">
    <property type="entry name" value="SEL1L ADAPTOR SUBUNIT OF ERAD E3 UBIQUITIN LIGASE"/>
    <property type="match status" value="1"/>
</dbReference>
<evidence type="ECO:0000313" key="3">
    <source>
        <dbReference type="EMBL" id="CAF4701972.1"/>
    </source>
</evidence>
<dbReference type="EMBL" id="CAJOBH010091732">
    <property type="protein sequence ID" value="CAF4568697.1"/>
    <property type="molecule type" value="Genomic_DNA"/>
</dbReference>
<feature type="non-terminal residue" evidence="2">
    <location>
        <position position="1"/>
    </location>
</feature>
<dbReference type="Gene3D" id="1.25.40.10">
    <property type="entry name" value="Tetratricopeptide repeat domain"/>
    <property type="match status" value="1"/>
</dbReference>
<proteinExistence type="inferred from homology"/>
<dbReference type="Proteomes" id="UP000681720">
    <property type="component" value="Unassembled WGS sequence"/>
</dbReference>
<dbReference type="InterPro" id="IPR011990">
    <property type="entry name" value="TPR-like_helical_dom_sf"/>
</dbReference>
<dbReference type="InterPro" id="IPR006597">
    <property type="entry name" value="Sel1-like"/>
</dbReference>